<feature type="region of interest" description="Disordered" evidence="1">
    <location>
        <begin position="492"/>
        <end position="667"/>
    </location>
</feature>
<evidence type="ECO:0000313" key="3">
    <source>
        <dbReference type="Proteomes" id="UP001194468"/>
    </source>
</evidence>
<feature type="region of interest" description="Disordered" evidence="1">
    <location>
        <begin position="282"/>
        <end position="347"/>
    </location>
</feature>
<feature type="compositionally biased region" description="Basic and acidic residues" evidence="1">
    <location>
        <begin position="414"/>
        <end position="423"/>
    </location>
</feature>
<feature type="compositionally biased region" description="Basic and acidic residues" evidence="1">
    <location>
        <begin position="544"/>
        <end position="555"/>
    </location>
</feature>
<sequence>MVTTCTANKQAHPGLVDLGTENSQGRVPRSGGRSRQSKIAAVSKIAEFEWEAQTEQLEWSTQARQPPGPNVSKRPRAAASTASQSVSTIINEQLNIQTQGDENEDTNAAVEIGQARGGTGEANASTACIVETNDKPGDVPICQTRNVEEGADENNVQSEPRDGVQHEAKCKEERNKRRRGRKRWAEDEDSEGEEEGGGNSEKSRRVSKKLKGDEEDARRKNGMTNEIRNKAGHEGQSAEECRMDGRNRTSTGGTELGGDDAVDEHGEARADKRWREWKRLGKRRADDVEEEGEDGINEPRRVSKKWRGDGVITDINKDPDRGDTRMGDEEEQDRKRAKRKDMSALGLGASRNTKFARFIPRSMHPLSAIFHRPVKKTTPKSLLSDTSHPSKHQQSGFLPNWKNDKLRSMSTGRKALDETESPAKPRTSSMGNGYISKLYGGLVDDYDSQDDAPPPAQPRGRSIVQRSDTPPPWHSGLSSFDVLCAFTSTLEAENTQSQAEIDSEAGQGDSNDADKTEDTSDEDPHIGSKEFLPPQLTKITRPRVPHDDEATHEEAAGSNSRKPKSTTGTTGHLNTPPSRDNEEGQVIPPLKTLSHSSTRVKESQPVDNGDMARRNVSPQIPPTEKEQSRASSSKVAAGTPNAGTSRAASHSPNTIGGMPSNPAVPIAMSSRPIKLTKISKHVTQPSHQDVQPEHADGNPQHEHANGDVQPGHADGDVQPEHADGDAPSEHADGSAQPKCDEIQVGRRKKQKYHNEHLPGYPASYWKFRDNVLPRWYTYVTCLDDPWDLLHPVHVELAQRLWDKYVKVPHTVALVDEPVFALLKQRTSEWRSQIAKKAILAVHWLQST</sequence>
<evidence type="ECO:0000313" key="2">
    <source>
        <dbReference type="EMBL" id="KAF8432345.1"/>
    </source>
</evidence>
<feature type="region of interest" description="Disordered" evidence="1">
    <location>
        <begin position="680"/>
        <end position="738"/>
    </location>
</feature>
<reference evidence="2" key="1">
    <citation type="submission" date="2019-10" db="EMBL/GenBank/DDBJ databases">
        <authorList>
            <consortium name="DOE Joint Genome Institute"/>
            <person name="Kuo A."/>
            <person name="Miyauchi S."/>
            <person name="Kiss E."/>
            <person name="Drula E."/>
            <person name="Kohler A."/>
            <person name="Sanchez-Garcia M."/>
            <person name="Andreopoulos B."/>
            <person name="Barry K.W."/>
            <person name="Bonito G."/>
            <person name="Buee M."/>
            <person name="Carver A."/>
            <person name="Chen C."/>
            <person name="Cichocki N."/>
            <person name="Clum A."/>
            <person name="Culley D."/>
            <person name="Crous P.W."/>
            <person name="Fauchery L."/>
            <person name="Girlanda M."/>
            <person name="Hayes R."/>
            <person name="Keri Z."/>
            <person name="LaButti K."/>
            <person name="Lipzen A."/>
            <person name="Lombard V."/>
            <person name="Magnuson J."/>
            <person name="Maillard F."/>
            <person name="Morin E."/>
            <person name="Murat C."/>
            <person name="Nolan M."/>
            <person name="Ohm R."/>
            <person name="Pangilinan J."/>
            <person name="Pereira M."/>
            <person name="Perotto S."/>
            <person name="Peter M."/>
            <person name="Riley R."/>
            <person name="Sitrit Y."/>
            <person name="Stielow B."/>
            <person name="Szollosi G."/>
            <person name="Zifcakova L."/>
            <person name="Stursova M."/>
            <person name="Spatafora J.W."/>
            <person name="Tedersoo L."/>
            <person name="Vaario L.-M."/>
            <person name="Yamada A."/>
            <person name="Yan M."/>
            <person name="Wang P."/>
            <person name="Xu J."/>
            <person name="Bruns T."/>
            <person name="Baldrian P."/>
            <person name="Vilgalys R."/>
            <person name="Henrissat B."/>
            <person name="Grigoriev I.V."/>
            <person name="Hibbett D."/>
            <person name="Nagy L.G."/>
            <person name="Martin F.M."/>
        </authorList>
    </citation>
    <scope>NUCLEOTIDE SEQUENCE</scope>
    <source>
        <strain evidence="2">BED1</strain>
    </source>
</reference>
<dbReference type="EMBL" id="WHUW01000041">
    <property type="protein sequence ID" value="KAF8432345.1"/>
    <property type="molecule type" value="Genomic_DNA"/>
</dbReference>
<name>A0AAD4BK47_BOLED</name>
<accession>A0AAD4BK47</accession>
<dbReference type="Proteomes" id="UP001194468">
    <property type="component" value="Unassembled WGS sequence"/>
</dbReference>
<feature type="compositionally biased region" description="Basic and acidic residues" evidence="1">
    <location>
        <begin position="713"/>
        <end position="738"/>
    </location>
</feature>
<feature type="compositionally biased region" description="Basic and acidic residues" evidence="1">
    <location>
        <begin position="210"/>
        <end position="219"/>
    </location>
</feature>
<feature type="compositionally biased region" description="Basic and acidic residues" evidence="1">
    <location>
        <begin position="159"/>
        <end position="175"/>
    </location>
</feature>
<organism evidence="2 3">
    <name type="scientific">Boletus edulis BED1</name>
    <dbReference type="NCBI Taxonomy" id="1328754"/>
    <lineage>
        <taxon>Eukaryota</taxon>
        <taxon>Fungi</taxon>
        <taxon>Dikarya</taxon>
        <taxon>Basidiomycota</taxon>
        <taxon>Agaricomycotina</taxon>
        <taxon>Agaricomycetes</taxon>
        <taxon>Agaricomycetidae</taxon>
        <taxon>Boletales</taxon>
        <taxon>Boletineae</taxon>
        <taxon>Boletaceae</taxon>
        <taxon>Boletoideae</taxon>
        <taxon>Boletus</taxon>
    </lineage>
</organism>
<feature type="region of interest" description="Disordered" evidence="1">
    <location>
        <begin position="369"/>
        <end position="478"/>
    </location>
</feature>
<comment type="caution">
    <text evidence="2">The sequence shown here is derived from an EMBL/GenBank/DDBJ whole genome shotgun (WGS) entry which is preliminary data.</text>
</comment>
<feature type="compositionally biased region" description="Low complexity" evidence="1">
    <location>
        <begin position="77"/>
        <end position="86"/>
    </location>
</feature>
<protein>
    <submittedName>
        <fullName evidence="2">Uncharacterized protein</fullName>
    </submittedName>
</protein>
<keyword evidence="3" id="KW-1185">Reference proteome</keyword>
<feature type="compositionally biased region" description="Polar residues" evidence="1">
    <location>
        <begin position="641"/>
        <end position="654"/>
    </location>
</feature>
<feature type="compositionally biased region" description="Acidic residues" evidence="1">
    <location>
        <begin position="186"/>
        <end position="196"/>
    </location>
</feature>
<reference evidence="2" key="2">
    <citation type="journal article" date="2020" name="Nat. Commun.">
        <title>Large-scale genome sequencing of mycorrhizal fungi provides insights into the early evolution of symbiotic traits.</title>
        <authorList>
            <person name="Miyauchi S."/>
            <person name="Kiss E."/>
            <person name="Kuo A."/>
            <person name="Drula E."/>
            <person name="Kohler A."/>
            <person name="Sanchez-Garcia M."/>
            <person name="Morin E."/>
            <person name="Andreopoulos B."/>
            <person name="Barry K.W."/>
            <person name="Bonito G."/>
            <person name="Buee M."/>
            <person name="Carver A."/>
            <person name="Chen C."/>
            <person name="Cichocki N."/>
            <person name="Clum A."/>
            <person name="Culley D."/>
            <person name="Crous P.W."/>
            <person name="Fauchery L."/>
            <person name="Girlanda M."/>
            <person name="Hayes R.D."/>
            <person name="Keri Z."/>
            <person name="LaButti K."/>
            <person name="Lipzen A."/>
            <person name="Lombard V."/>
            <person name="Magnuson J."/>
            <person name="Maillard F."/>
            <person name="Murat C."/>
            <person name="Nolan M."/>
            <person name="Ohm R.A."/>
            <person name="Pangilinan J."/>
            <person name="Pereira M.F."/>
            <person name="Perotto S."/>
            <person name="Peter M."/>
            <person name="Pfister S."/>
            <person name="Riley R."/>
            <person name="Sitrit Y."/>
            <person name="Stielow J.B."/>
            <person name="Szollosi G."/>
            <person name="Zifcakova L."/>
            <person name="Stursova M."/>
            <person name="Spatafora J.W."/>
            <person name="Tedersoo L."/>
            <person name="Vaario L.M."/>
            <person name="Yamada A."/>
            <person name="Yan M."/>
            <person name="Wang P."/>
            <person name="Xu J."/>
            <person name="Bruns T."/>
            <person name="Baldrian P."/>
            <person name="Vilgalys R."/>
            <person name="Dunand C."/>
            <person name="Henrissat B."/>
            <person name="Grigoriev I.V."/>
            <person name="Hibbett D."/>
            <person name="Nagy L.G."/>
            <person name="Martin F.M."/>
        </authorList>
    </citation>
    <scope>NUCLEOTIDE SEQUENCE</scope>
    <source>
        <strain evidence="2">BED1</strain>
    </source>
</reference>
<feature type="compositionally biased region" description="Basic and acidic residues" evidence="1">
    <location>
        <begin position="512"/>
        <end position="528"/>
    </location>
</feature>
<feature type="region of interest" description="Disordered" evidence="1">
    <location>
        <begin position="55"/>
        <end position="86"/>
    </location>
</feature>
<gene>
    <name evidence="2" type="ORF">L210DRAFT_985816</name>
</gene>
<dbReference type="AlphaFoldDB" id="A0AAD4BK47"/>
<proteinExistence type="predicted"/>
<feature type="region of interest" description="Disordered" evidence="1">
    <location>
        <begin position="1"/>
        <end position="37"/>
    </location>
</feature>
<feature type="compositionally biased region" description="Basic and acidic residues" evidence="1">
    <location>
        <begin position="690"/>
        <end position="705"/>
    </location>
</feature>
<feature type="compositionally biased region" description="Polar residues" evidence="1">
    <location>
        <begin position="379"/>
        <end position="397"/>
    </location>
</feature>
<feature type="compositionally biased region" description="Polar residues" evidence="1">
    <location>
        <begin position="55"/>
        <end position="64"/>
    </location>
</feature>
<feature type="compositionally biased region" description="Polar residues" evidence="1">
    <location>
        <begin position="557"/>
        <end position="578"/>
    </location>
</feature>
<feature type="compositionally biased region" description="Acidic residues" evidence="1">
    <location>
        <begin position="287"/>
        <end position="296"/>
    </location>
</feature>
<evidence type="ECO:0000256" key="1">
    <source>
        <dbReference type="SAM" id="MobiDB-lite"/>
    </source>
</evidence>
<feature type="region of interest" description="Disordered" evidence="1">
    <location>
        <begin position="147"/>
        <end position="267"/>
    </location>
</feature>
<feature type="compositionally biased region" description="Basic and acidic residues" evidence="1">
    <location>
        <begin position="315"/>
        <end position="327"/>
    </location>
</feature>